<organism evidence="1 2">
    <name type="scientific">Triticum urartu</name>
    <name type="common">Red wild einkorn</name>
    <name type="synonym">Crithodium urartu</name>
    <dbReference type="NCBI Taxonomy" id="4572"/>
    <lineage>
        <taxon>Eukaryota</taxon>
        <taxon>Viridiplantae</taxon>
        <taxon>Streptophyta</taxon>
        <taxon>Embryophyta</taxon>
        <taxon>Tracheophyta</taxon>
        <taxon>Spermatophyta</taxon>
        <taxon>Magnoliopsida</taxon>
        <taxon>Liliopsida</taxon>
        <taxon>Poales</taxon>
        <taxon>Poaceae</taxon>
        <taxon>BOP clade</taxon>
        <taxon>Pooideae</taxon>
        <taxon>Triticodae</taxon>
        <taxon>Triticeae</taxon>
        <taxon>Triticinae</taxon>
        <taxon>Triticum</taxon>
    </lineage>
</organism>
<dbReference type="EnsemblPlants" id="TuG1812G0400001473.01.T03">
    <property type="protein sequence ID" value="TuG1812G0400001473.01.T03"/>
    <property type="gene ID" value="TuG1812G0400001473.01"/>
</dbReference>
<protein>
    <submittedName>
        <fullName evidence="1">Uncharacterized protein</fullName>
    </submittedName>
</protein>
<reference evidence="2" key="1">
    <citation type="journal article" date="2013" name="Nature">
        <title>Draft genome of the wheat A-genome progenitor Triticum urartu.</title>
        <authorList>
            <person name="Ling H.Q."/>
            <person name="Zhao S."/>
            <person name="Liu D."/>
            <person name="Wang J."/>
            <person name="Sun H."/>
            <person name="Zhang C."/>
            <person name="Fan H."/>
            <person name="Li D."/>
            <person name="Dong L."/>
            <person name="Tao Y."/>
            <person name="Gao C."/>
            <person name="Wu H."/>
            <person name="Li Y."/>
            <person name="Cui Y."/>
            <person name="Guo X."/>
            <person name="Zheng S."/>
            <person name="Wang B."/>
            <person name="Yu K."/>
            <person name="Liang Q."/>
            <person name="Yang W."/>
            <person name="Lou X."/>
            <person name="Chen J."/>
            <person name="Feng M."/>
            <person name="Jian J."/>
            <person name="Zhang X."/>
            <person name="Luo G."/>
            <person name="Jiang Y."/>
            <person name="Liu J."/>
            <person name="Wang Z."/>
            <person name="Sha Y."/>
            <person name="Zhang B."/>
            <person name="Wu H."/>
            <person name="Tang D."/>
            <person name="Shen Q."/>
            <person name="Xue P."/>
            <person name="Zou S."/>
            <person name="Wang X."/>
            <person name="Liu X."/>
            <person name="Wang F."/>
            <person name="Yang Y."/>
            <person name="An X."/>
            <person name="Dong Z."/>
            <person name="Zhang K."/>
            <person name="Zhang X."/>
            <person name="Luo M.C."/>
            <person name="Dvorak J."/>
            <person name="Tong Y."/>
            <person name="Wang J."/>
            <person name="Yang H."/>
            <person name="Li Z."/>
            <person name="Wang D."/>
            <person name="Zhang A."/>
            <person name="Wang J."/>
        </authorList>
    </citation>
    <scope>NUCLEOTIDE SEQUENCE</scope>
    <source>
        <strain evidence="2">cv. G1812</strain>
    </source>
</reference>
<reference evidence="1" key="2">
    <citation type="submission" date="2018-03" db="EMBL/GenBank/DDBJ databases">
        <title>The Triticum urartu genome reveals the dynamic nature of wheat genome evolution.</title>
        <authorList>
            <person name="Ling H."/>
            <person name="Ma B."/>
            <person name="Shi X."/>
            <person name="Liu H."/>
            <person name="Dong L."/>
            <person name="Sun H."/>
            <person name="Cao Y."/>
            <person name="Gao Q."/>
            <person name="Zheng S."/>
            <person name="Li Y."/>
            <person name="Yu Y."/>
            <person name="Du H."/>
            <person name="Qi M."/>
            <person name="Li Y."/>
            <person name="Yu H."/>
            <person name="Cui Y."/>
            <person name="Wang N."/>
            <person name="Chen C."/>
            <person name="Wu H."/>
            <person name="Zhao Y."/>
            <person name="Zhang J."/>
            <person name="Li Y."/>
            <person name="Zhou W."/>
            <person name="Zhang B."/>
            <person name="Hu W."/>
            <person name="Eijk M."/>
            <person name="Tang J."/>
            <person name="Witsenboer H."/>
            <person name="Zhao S."/>
            <person name="Li Z."/>
            <person name="Zhang A."/>
            <person name="Wang D."/>
            <person name="Liang C."/>
        </authorList>
    </citation>
    <scope>NUCLEOTIDE SEQUENCE [LARGE SCALE GENOMIC DNA]</scope>
    <source>
        <strain evidence="1">cv. G1812</strain>
    </source>
</reference>
<dbReference type="AlphaFoldDB" id="A0A8R7U4X5"/>
<evidence type="ECO:0000313" key="1">
    <source>
        <dbReference type="EnsemblPlants" id="TuG1812G0400001473.01.T03"/>
    </source>
</evidence>
<evidence type="ECO:0000313" key="2">
    <source>
        <dbReference type="Proteomes" id="UP000015106"/>
    </source>
</evidence>
<accession>A0A8R7U4X5</accession>
<dbReference type="Gramene" id="TuG1812G0400001473.01.T03">
    <property type="protein sequence ID" value="TuG1812G0400001473.01.T03"/>
    <property type="gene ID" value="TuG1812G0400001473.01"/>
</dbReference>
<sequence length="113" mass="13294">VQHRPHNLACQGRPCLPHVKLQQRLSSIQYRRKIELGVNDLELVQPTFVVLLHCVHYMYYYWECSEIRTQRSIDSTITVYSRSRVLLLHHLVSSVQQKPQISSHYGFALSYNS</sequence>
<proteinExistence type="predicted"/>
<reference evidence="1" key="3">
    <citation type="submission" date="2022-06" db="UniProtKB">
        <authorList>
            <consortium name="EnsemblPlants"/>
        </authorList>
    </citation>
    <scope>IDENTIFICATION</scope>
</reference>
<dbReference type="Proteomes" id="UP000015106">
    <property type="component" value="Chromosome 4"/>
</dbReference>
<keyword evidence="2" id="KW-1185">Reference proteome</keyword>
<name>A0A8R7U4X5_TRIUA</name>